<evidence type="ECO:0000313" key="1">
    <source>
        <dbReference type="EMBL" id="KAJ1173812.1"/>
    </source>
</evidence>
<keyword evidence="2" id="KW-1185">Reference proteome</keyword>
<reference evidence="1" key="1">
    <citation type="journal article" date="2022" name="bioRxiv">
        <title>Sequencing and chromosome-scale assembly of the giantPleurodeles waltlgenome.</title>
        <authorList>
            <person name="Brown T."/>
            <person name="Elewa A."/>
            <person name="Iarovenko S."/>
            <person name="Subramanian E."/>
            <person name="Araus A.J."/>
            <person name="Petzold A."/>
            <person name="Susuki M."/>
            <person name="Suzuki K.-i.T."/>
            <person name="Hayashi T."/>
            <person name="Toyoda A."/>
            <person name="Oliveira C."/>
            <person name="Osipova E."/>
            <person name="Leigh N.D."/>
            <person name="Simon A."/>
            <person name="Yun M.H."/>
        </authorList>
    </citation>
    <scope>NUCLEOTIDE SEQUENCE</scope>
    <source>
        <strain evidence="1">20211129_DDA</strain>
        <tissue evidence="1">Liver</tissue>
    </source>
</reference>
<dbReference type="AlphaFoldDB" id="A0AAV7TB16"/>
<comment type="caution">
    <text evidence="1">The sequence shown here is derived from an EMBL/GenBank/DDBJ whole genome shotgun (WGS) entry which is preliminary data.</text>
</comment>
<evidence type="ECO:0000313" key="2">
    <source>
        <dbReference type="Proteomes" id="UP001066276"/>
    </source>
</evidence>
<accession>A0AAV7TB16</accession>
<name>A0AAV7TB16_PLEWA</name>
<dbReference type="Proteomes" id="UP001066276">
    <property type="component" value="Chromosome 4_1"/>
</dbReference>
<protein>
    <submittedName>
        <fullName evidence="1">Uncharacterized protein</fullName>
    </submittedName>
</protein>
<dbReference type="EMBL" id="JANPWB010000007">
    <property type="protein sequence ID" value="KAJ1173812.1"/>
    <property type="molecule type" value="Genomic_DNA"/>
</dbReference>
<dbReference type="Gene3D" id="1.10.238.10">
    <property type="entry name" value="EF-hand"/>
    <property type="match status" value="2"/>
</dbReference>
<gene>
    <name evidence="1" type="ORF">NDU88_005638</name>
</gene>
<sequence>MGDSTLIDCGKKVIEKCNEYCTETDDSGQKCMSKAKLKEMVQDEFGSMMKNPANAEAVAQLTKVVDDVKESKITPSTLCPFYGKVLILMSKAPQASASGDAVLPSCGKKIISKFNDYCTETDDQGQKCMPKAKLQELVQKEFGDMIKNPRHPDTVKLLLSKVDDIKAPKITFADACPLYIAVLIELTKS</sequence>
<organism evidence="1 2">
    <name type="scientific">Pleurodeles waltl</name>
    <name type="common">Iberian ribbed newt</name>
    <dbReference type="NCBI Taxonomy" id="8319"/>
    <lineage>
        <taxon>Eukaryota</taxon>
        <taxon>Metazoa</taxon>
        <taxon>Chordata</taxon>
        <taxon>Craniata</taxon>
        <taxon>Vertebrata</taxon>
        <taxon>Euteleostomi</taxon>
        <taxon>Amphibia</taxon>
        <taxon>Batrachia</taxon>
        <taxon>Caudata</taxon>
        <taxon>Salamandroidea</taxon>
        <taxon>Salamandridae</taxon>
        <taxon>Pleurodelinae</taxon>
        <taxon>Pleurodeles</taxon>
    </lineage>
</organism>
<proteinExistence type="predicted"/>